<dbReference type="GO" id="GO:0016757">
    <property type="term" value="F:glycosyltransferase activity"/>
    <property type="evidence" value="ECO:0007669"/>
    <property type="project" value="UniProtKB-KW"/>
</dbReference>
<evidence type="ECO:0000256" key="1">
    <source>
        <dbReference type="ARBA" id="ARBA00004776"/>
    </source>
</evidence>
<protein>
    <submittedName>
        <fullName evidence="6">Glycosyltransferase like family 2</fullName>
    </submittedName>
</protein>
<proteinExistence type="inferred from homology"/>
<dbReference type="OrthoDB" id="9787979at2"/>
<comment type="pathway">
    <text evidence="1">Cell wall biogenesis; cell wall polysaccharide biosynthesis.</text>
</comment>
<dbReference type="RefSeq" id="WP_090585710.1">
    <property type="nucleotide sequence ID" value="NZ_FNDT01000005.1"/>
</dbReference>
<keyword evidence="4 6" id="KW-0808">Transferase</keyword>
<dbReference type="PANTHER" id="PTHR43179:SF12">
    <property type="entry name" value="GALACTOFURANOSYLTRANSFERASE GLFT2"/>
    <property type="match status" value="1"/>
</dbReference>
<feature type="domain" description="Glycosyltransferase 2-like" evidence="5">
    <location>
        <begin position="22"/>
        <end position="167"/>
    </location>
</feature>
<sequence length="288" mass="31737">MSRRWSGEWGRNAPAGEPSLEVLVPSYNRAAELAVTLSGLAAQDGPDFAVILSDQSDAEPVWDEPAVAAMIRVLRVQGRAVTLERNLPRRGVAQQRQFLLERSSAPEVLFLDNDVWLEPGMIARMHAALRDAGCGLVGAAVQGLSYLDDRREHERHSLEFWEHGVHPEQVRPDRPSFERWPLHNAANLTHTAAELDLAPGDWRLYKVAWVGGCVLFNRAALVECGGFDFWDRLPPNHAGEDVTAQWRVMERFGGAGILPSGAVHLESPTTVPDRATDAAGVVLGVERH</sequence>
<name>A0A1G8H9R0_9MICC</name>
<dbReference type="InterPro" id="IPR029044">
    <property type="entry name" value="Nucleotide-diphossugar_trans"/>
</dbReference>
<evidence type="ECO:0000256" key="3">
    <source>
        <dbReference type="ARBA" id="ARBA00022676"/>
    </source>
</evidence>
<dbReference type="Pfam" id="PF00535">
    <property type="entry name" value="Glycos_transf_2"/>
    <property type="match status" value="1"/>
</dbReference>
<dbReference type="CDD" id="cd00761">
    <property type="entry name" value="Glyco_tranf_GTA_type"/>
    <property type="match status" value="1"/>
</dbReference>
<keyword evidence="3" id="KW-0328">Glycosyltransferase</keyword>
<accession>A0A1G8H9R0</accession>
<evidence type="ECO:0000313" key="7">
    <source>
        <dbReference type="Proteomes" id="UP000199258"/>
    </source>
</evidence>
<dbReference type="Proteomes" id="UP000199258">
    <property type="component" value="Unassembled WGS sequence"/>
</dbReference>
<dbReference type="EMBL" id="FNDT01000005">
    <property type="protein sequence ID" value="SDI03367.1"/>
    <property type="molecule type" value="Genomic_DNA"/>
</dbReference>
<evidence type="ECO:0000259" key="5">
    <source>
        <dbReference type="Pfam" id="PF00535"/>
    </source>
</evidence>
<evidence type="ECO:0000313" key="6">
    <source>
        <dbReference type="EMBL" id="SDI03367.1"/>
    </source>
</evidence>
<keyword evidence="7" id="KW-1185">Reference proteome</keyword>
<gene>
    <name evidence="6" type="ORF">SAMN04488693_105123</name>
</gene>
<dbReference type="STRING" id="335973.SAMN04488693_105123"/>
<dbReference type="AlphaFoldDB" id="A0A1G8H9R0"/>
<reference evidence="6 7" key="1">
    <citation type="submission" date="2016-10" db="EMBL/GenBank/DDBJ databases">
        <authorList>
            <person name="de Groot N.N."/>
        </authorList>
    </citation>
    <scope>NUCLEOTIDE SEQUENCE [LARGE SCALE GENOMIC DNA]</scope>
    <source>
        <strain evidence="6 7">NP_1H</strain>
    </source>
</reference>
<dbReference type="PANTHER" id="PTHR43179">
    <property type="entry name" value="RHAMNOSYLTRANSFERASE WBBL"/>
    <property type="match status" value="1"/>
</dbReference>
<dbReference type="InterPro" id="IPR001173">
    <property type="entry name" value="Glyco_trans_2-like"/>
</dbReference>
<evidence type="ECO:0000256" key="4">
    <source>
        <dbReference type="ARBA" id="ARBA00022679"/>
    </source>
</evidence>
<comment type="similarity">
    <text evidence="2">Belongs to the glycosyltransferase 2 family.</text>
</comment>
<dbReference type="Gene3D" id="3.90.550.10">
    <property type="entry name" value="Spore Coat Polysaccharide Biosynthesis Protein SpsA, Chain A"/>
    <property type="match status" value="1"/>
</dbReference>
<organism evidence="6 7">
    <name type="scientific">Arthrobacter subterraneus</name>
    <dbReference type="NCBI Taxonomy" id="335973"/>
    <lineage>
        <taxon>Bacteria</taxon>
        <taxon>Bacillati</taxon>
        <taxon>Actinomycetota</taxon>
        <taxon>Actinomycetes</taxon>
        <taxon>Micrococcales</taxon>
        <taxon>Micrococcaceae</taxon>
        <taxon>Arthrobacter</taxon>
    </lineage>
</organism>
<evidence type="ECO:0000256" key="2">
    <source>
        <dbReference type="ARBA" id="ARBA00006739"/>
    </source>
</evidence>
<dbReference type="SUPFAM" id="SSF53448">
    <property type="entry name" value="Nucleotide-diphospho-sugar transferases"/>
    <property type="match status" value="1"/>
</dbReference>